<dbReference type="InterPro" id="IPR028119">
    <property type="entry name" value="Snapin/Pallidin/Snn1"/>
</dbReference>
<reference evidence="5" key="2">
    <citation type="journal article" date="2016" name="Sci. Rep.">
        <title>Dictyocaulus viviparus genome, variome and transcriptome elucidate lungworm biology and support future intervention.</title>
        <authorList>
            <person name="McNulty S.N."/>
            <person name="Strube C."/>
            <person name="Rosa B.A."/>
            <person name="Martin J.C."/>
            <person name="Tyagi R."/>
            <person name="Choi Y.J."/>
            <person name="Wang Q."/>
            <person name="Hallsworth Pepin K."/>
            <person name="Zhang X."/>
            <person name="Ozersky P."/>
            <person name="Wilson R.K."/>
            <person name="Sternberg P.W."/>
            <person name="Gasser R.B."/>
            <person name="Mitreva M."/>
        </authorList>
    </citation>
    <scope>NUCLEOTIDE SEQUENCE [LARGE SCALE GENOMIC DNA]</scope>
    <source>
        <strain evidence="5">HannoverDv2000</strain>
    </source>
</reference>
<dbReference type="Proteomes" id="UP000053766">
    <property type="component" value="Unassembled WGS sequence"/>
</dbReference>
<dbReference type="STRING" id="29172.A0A0D8X884"/>
<dbReference type="PANTHER" id="PTHR31305:SF2">
    <property type="entry name" value="SNARE-ASSOCIATED PROTEIN SNAPIN"/>
    <property type="match status" value="1"/>
</dbReference>
<keyword evidence="5" id="KW-1185">Reference proteome</keyword>
<sequence>MSSEDSAKAADAESDMVMGMMSAIEPAIERFDAQVISARESQALLAARIQELSDVLHVMGKVQACDFDSYSRKLNESSRRVANTCRILENVHERLTRMQREISRETYLKKENVTL</sequence>
<dbReference type="GO" id="GO:0016079">
    <property type="term" value="P:synaptic vesicle exocytosis"/>
    <property type="evidence" value="ECO:0007669"/>
    <property type="project" value="TreeGrafter"/>
</dbReference>
<dbReference type="AlphaFoldDB" id="A0A0D8X884"/>
<dbReference type="GO" id="GO:0031083">
    <property type="term" value="C:BLOC-1 complex"/>
    <property type="evidence" value="ECO:0007669"/>
    <property type="project" value="InterPro"/>
</dbReference>
<evidence type="ECO:0000256" key="3">
    <source>
        <dbReference type="ARBA" id="ARBA00033330"/>
    </source>
</evidence>
<dbReference type="OrthoDB" id="5399166at2759"/>
<organism evidence="4 5">
    <name type="scientific">Dictyocaulus viviparus</name>
    <name type="common">Bovine lungworm</name>
    <dbReference type="NCBI Taxonomy" id="29172"/>
    <lineage>
        <taxon>Eukaryota</taxon>
        <taxon>Metazoa</taxon>
        <taxon>Ecdysozoa</taxon>
        <taxon>Nematoda</taxon>
        <taxon>Chromadorea</taxon>
        <taxon>Rhabditida</taxon>
        <taxon>Rhabditina</taxon>
        <taxon>Rhabditomorpha</taxon>
        <taxon>Strongyloidea</taxon>
        <taxon>Metastrongylidae</taxon>
        <taxon>Dictyocaulus</taxon>
    </lineage>
</organism>
<dbReference type="EMBL" id="KN717019">
    <property type="protein sequence ID" value="KJH40770.1"/>
    <property type="molecule type" value="Genomic_DNA"/>
</dbReference>
<evidence type="ECO:0000256" key="1">
    <source>
        <dbReference type="ARBA" id="ARBA00006111"/>
    </source>
</evidence>
<gene>
    <name evidence="4" type="ORF">DICVIV_13268</name>
</gene>
<comment type="similarity">
    <text evidence="1">Belongs to the SNAPIN family.</text>
</comment>
<dbReference type="GO" id="GO:0000149">
    <property type="term" value="F:SNARE binding"/>
    <property type="evidence" value="ECO:0007669"/>
    <property type="project" value="TreeGrafter"/>
</dbReference>
<dbReference type="GO" id="GO:2000300">
    <property type="term" value="P:regulation of synaptic vesicle exocytosis"/>
    <property type="evidence" value="ECO:0007669"/>
    <property type="project" value="TreeGrafter"/>
</dbReference>
<keyword evidence="2" id="KW-0175">Coiled coil</keyword>
<accession>A0A0D8X884</accession>
<proteinExistence type="inferred from homology"/>
<evidence type="ECO:0000256" key="2">
    <source>
        <dbReference type="ARBA" id="ARBA00023054"/>
    </source>
</evidence>
<reference evidence="4 5" key="1">
    <citation type="submission" date="2013-11" db="EMBL/GenBank/DDBJ databases">
        <title>Draft genome of the bovine lungworm Dictyocaulus viviparus.</title>
        <authorList>
            <person name="Mitreva M."/>
        </authorList>
    </citation>
    <scope>NUCLEOTIDE SEQUENCE [LARGE SCALE GENOMIC DNA]</scope>
    <source>
        <strain evidence="4 5">HannoverDv2000</strain>
    </source>
</reference>
<dbReference type="GO" id="GO:0007040">
    <property type="term" value="P:lysosome organization"/>
    <property type="evidence" value="ECO:0007669"/>
    <property type="project" value="TreeGrafter"/>
</dbReference>
<evidence type="ECO:0000313" key="4">
    <source>
        <dbReference type="EMBL" id="KJH40770.1"/>
    </source>
</evidence>
<dbReference type="PANTHER" id="PTHR31305">
    <property type="entry name" value="SNARE-ASSOCIATED PROTEIN SNAPIN"/>
    <property type="match status" value="1"/>
</dbReference>
<dbReference type="Pfam" id="PF14712">
    <property type="entry name" value="Snapin_Pallidin"/>
    <property type="match status" value="1"/>
</dbReference>
<dbReference type="InterPro" id="IPR017246">
    <property type="entry name" value="Snapin"/>
</dbReference>
<protein>
    <recommendedName>
        <fullName evidence="3">Biogenesis of lysosome-related organelles complex 1 subunit 7</fullName>
    </recommendedName>
</protein>
<dbReference type="GO" id="GO:0008333">
    <property type="term" value="P:endosome to lysosome transport"/>
    <property type="evidence" value="ECO:0007669"/>
    <property type="project" value="TreeGrafter"/>
</dbReference>
<dbReference type="GO" id="GO:0032418">
    <property type="term" value="P:lysosome localization"/>
    <property type="evidence" value="ECO:0007669"/>
    <property type="project" value="TreeGrafter"/>
</dbReference>
<evidence type="ECO:0000313" key="5">
    <source>
        <dbReference type="Proteomes" id="UP000053766"/>
    </source>
</evidence>
<dbReference type="GO" id="GO:0008021">
    <property type="term" value="C:synaptic vesicle"/>
    <property type="evidence" value="ECO:0007669"/>
    <property type="project" value="TreeGrafter"/>
</dbReference>
<dbReference type="GO" id="GO:0099078">
    <property type="term" value="C:BORC complex"/>
    <property type="evidence" value="ECO:0007669"/>
    <property type="project" value="TreeGrafter"/>
</dbReference>
<name>A0A0D8X884_DICVI</name>
<dbReference type="GO" id="GO:0006886">
    <property type="term" value="P:intracellular protein transport"/>
    <property type="evidence" value="ECO:0007669"/>
    <property type="project" value="InterPro"/>
</dbReference>